<keyword evidence="2" id="KW-1185">Reference proteome</keyword>
<evidence type="ECO:0000313" key="1">
    <source>
        <dbReference type="EMBL" id="AFC23519.1"/>
    </source>
</evidence>
<evidence type="ECO:0000313" key="2">
    <source>
        <dbReference type="Proteomes" id="UP000007519"/>
    </source>
</evidence>
<dbReference type="HOGENOM" id="CLU_3375910_0_0_10"/>
<dbReference type="Proteomes" id="UP000007519">
    <property type="component" value="Chromosome"/>
</dbReference>
<reference evidence="1 2" key="1">
    <citation type="journal article" date="2012" name="Stand. Genomic Sci.">
        <title>Complete genome sequencing and analysis of Saprospira grandis str. Lewin, a predatory marine bacterium.</title>
        <authorList>
            <person name="Saw J.H."/>
            <person name="Yuryev A."/>
            <person name="Kanbe M."/>
            <person name="Hou S."/>
            <person name="Young A.G."/>
            <person name="Aizawa S."/>
            <person name="Alam M."/>
        </authorList>
    </citation>
    <scope>NUCLEOTIDE SEQUENCE [LARGE SCALE GENOMIC DNA]</scope>
    <source>
        <strain evidence="1 2">Lewin</strain>
    </source>
</reference>
<dbReference type="EMBL" id="CP002831">
    <property type="protein sequence ID" value="AFC23519.1"/>
    <property type="molecule type" value="Genomic_DNA"/>
</dbReference>
<name>H6L1Y2_SAPGL</name>
<sequence length="34" mass="3781">MLIRSNKAPPLFWAQKRAPPEYGGALKLLIALTD</sequence>
<dbReference type="AlphaFoldDB" id="H6L1Y2"/>
<protein>
    <submittedName>
        <fullName evidence="1">Uncharacterized protein</fullName>
    </submittedName>
</protein>
<proteinExistence type="predicted"/>
<dbReference type="KEGG" id="sgn:SGRA_0781"/>
<gene>
    <name evidence="1" type="ordered locus">SGRA_0781</name>
</gene>
<organism evidence="1 2">
    <name type="scientific">Saprospira grandis (strain Lewin)</name>
    <dbReference type="NCBI Taxonomy" id="984262"/>
    <lineage>
        <taxon>Bacteria</taxon>
        <taxon>Pseudomonadati</taxon>
        <taxon>Bacteroidota</taxon>
        <taxon>Saprospiria</taxon>
        <taxon>Saprospirales</taxon>
        <taxon>Saprospiraceae</taxon>
        <taxon>Saprospira</taxon>
    </lineage>
</organism>
<accession>H6L1Y2</accession>